<sequence>MGLSRSPSEGEAPVPSPLKVSHSLPGAPAAVYALLTDRDFQEGRLTETGGNDPQVVDLSTTDGKTTIVTRQSIPASVLPSMVASMIPGDPVTERTEVWAADGDGYTATFSVVVKGAPASLKGTMTLSADGEGSTLAVDGSAVVPIPLFGSKVEAIIVEQVGALLDSEAAYTAARL</sequence>
<evidence type="ECO:0000256" key="1">
    <source>
        <dbReference type="SAM" id="MobiDB-lite"/>
    </source>
</evidence>
<proteinExistence type="predicted"/>
<organism evidence="2 3">
    <name type="scientific">Nakamurella alba</name>
    <dbReference type="NCBI Taxonomy" id="2665158"/>
    <lineage>
        <taxon>Bacteria</taxon>
        <taxon>Bacillati</taxon>
        <taxon>Actinomycetota</taxon>
        <taxon>Actinomycetes</taxon>
        <taxon>Nakamurellales</taxon>
        <taxon>Nakamurellaceae</taxon>
        <taxon>Nakamurella</taxon>
    </lineage>
</organism>
<dbReference type="AlphaFoldDB" id="A0A7K1FPS1"/>
<evidence type="ECO:0000313" key="2">
    <source>
        <dbReference type="EMBL" id="MTD16148.1"/>
    </source>
</evidence>
<accession>A0A7K1FPS1</accession>
<name>A0A7K1FPS1_9ACTN</name>
<dbReference type="EMBL" id="WLYK01000008">
    <property type="protein sequence ID" value="MTD16148.1"/>
    <property type="molecule type" value="Genomic_DNA"/>
</dbReference>
<gene>
    <name evidence="2" type="ORF">GIS00_19600</name>
</gene>
<keyword evidence="3" id="KW-1185">Reference proteome</keyword>
<comment type="caution">
    <text evidence="2">The sequence shown here is derived from an EMBL/GenBank/DDBJ whole genome shotgun (WGS) entry which is preliminary data.</text>
</comment>
<dbReference type="Proteomes" id="UP000460221">
    <property type="component" value="Unassembled WGS sequence"/>
</dbReference>
<evidence type="ECO:0000313" key="3">
    <source>
        <dbReference type="Proteomes" id="UP000460221"/>
    </source>
</evidence>
<dbReference type="Pfam" id="PF10698">
    <property type="entry name" value="DUF2505"/>
    <property type="match status" value="1"/>
</dbReference>
<protein>
    <submittedName>
        <fullName evidence="2">DUF2505 family protein</fullName>
    </submittedName>
</protein>
<dbReference type="InterPro" id="IPR019639">
    <property type="entry name" value="DUF2505"/>
</dbReference>
<reference evidence="2 3" key="1">
    <citation type="submission" date="2019-11" db="EMBL/GenBank/DDBJ databases">
        <authorList>
            <person name="Jiang L.-Q."/>
        </authorList>
    </citation>
    <scope>NUCLEOTIDE SEQUENCE [LARGE SCALE GENOMIC DNA]</scope>
    <source>
        <strain evidence="2 3">YIM 132087</strain>
    </source>
</reference>
<feature type="region of interest" description="Disordered" evidence="1">
    <location>
        <begin position="1"/>
        <end position="23"/>
    </location>
</feature>